<comment type="caution">
    <text evidence="2">The sequence shown here is derived from an EMBL/GenBank/DDBJ whole genome shotgun (WGS) entry which is preliminary data.</text>
</comment>
<dbReference type="Proteomes" id="UP000037854">
    <property type="component" value="Unassembled WGS sequence"/>
</dbReference>
<keyword evidence="1" id="KW-0472">Membrane</keyword>
<feature type="transmembrane region" description="Helical" evidence="1">
    <location>
        <begin position="80"/>
        <end position="101"/>
    </location>
</feature>
<feature type="transmembrane region" description="Helical" evidence="1">
    <location>
        <begin position="29"/>
        <end position="46"/>
    </location>
</feature>
<name>A0ABR5MJJ8_9BACI</name>
<accession>A0ABR5MJJ8</accession>
<feature type="transmembrane region" description="Helical" evidence="1">
    <location>
        <begin position="5"/>
        <end position="23"/>
    </location>
</feature>
<reference evidence="2 3" key="1">
    <citation type="submission" date="2015-07" db="EMBL/GenBank/DDBJ databases">
        <title>High-quality draft genome sequence of Oceanobacillus caeni HM6, a bacillus isolated from a human feces.</title>
        <authorList>
            <person name="Kumar J."/>
            <person name="Verma M.K."/>
            <person name="Pandey R."/>
            <person name="Bhambi M."/>
            <person name="Chauhan N."/>
        </authorList>
    </citation>
    <scope>NUCLEOTIDE SEQUENCE [LARGE SCALE GENOMIC DNA]</scope>
    <source>
        <strain evidence="2 3">HM6</strain>
    </source>
</reference>
<protein>
    <submittedName>
        <fullName evidence="2">Uncharacterized protein</fullName>
    </submittedName>
</protein>
<evidence type="ECO:0000313" key="3">
    <source>
        <dbReference type="Proteomes" id="UP000037854"/>
    </source>
</evidence>
<gene>
    <name evidence="2" type="ORF">AFL42_08155</name>
</gene>
<dbReference type="RefSeq" id="WP_047186286.1">
    <property type="nucleotide sequence ID" value="NZ_JAHHXM010000033.1"/>
</dbReference>
<keyword evidence="3" id="KW-1185">Reference proteome</keyword>
<proteinExistence type="predicted"/>
<feature type="transmembrane region" description="Helical" evidence="1">
    <location>
        <begin position="140"/>
        <end position="157"/>
    </location>
</feature>
<sequence>MSKWFYWNTALLVIVIVRVVTYFSFPKLTLPIIFGLIGFLFFLFNWTRNAVFSTIRNVDDRKTKIKLANLSKKVMPFHRYTGTIALVIIMIHVFFIGYWYGFSFTNIKMIFGLLALINLIFMVMTGWWRLMKPTGKLRRIHLRLGISLFFLITLHVLF</sequence>
<organism evidence="2 3">
    <name type="scientific">Oceanobacillus caeni</name>
    <dbReference type="NCBI Taxonomy" id="405946"/>
    <lineage>
        <taxon>Bacteria</taxon>
        <taxon>Bacillati</taxon>
        <taxon>Bacillota</taxon>
        <taxon>Bacilli</taxon>
        <taxon>Bacillales</taxon>
        <taxon>Bacillaceae</taxon>
        <taxon>Oceanobacillus</taxon>
    </lineage>
</organism>
<evidence type="ECO:0000313" key="2">
    <source>
        <dbReference type="EMBL" id="KPH75808.1"/>
    </source>
</evidence>
<feature type="transmembrane region" description="Helical" evidence="1">
    <location>
        <begin position="107"/>
        <end position="128"/>
    </location>
</feature>
<keyword evidence="1" id="KW-1133">Transmembrane helix</keyword>
<keyword evidence="1" id="KW-0812">Transmembrane</keyword>
<dbReference type="EMBL" id="LGTK01000022">
    <property type="protein sequence ID" value="KPH75808.1"/>
    <property type="molecule type" value="Genomic_DNA"/>
</dbReference>
<evidence type="ECO:0000256" key="1">
    <source>
        <dbReference type="SAM" id="Phobius"/>
    </source>
</evidence>